<accession>A0AAV7Q2V3</accession>
<dbReference type="Proteomes" id="UP001066276">
    <property type="component" value="Chromosome 6"/>
</dbReference>
<dbReference type="AlphaFoldDB" id="A0AAV7Q2V3"/>
<keyword evidence="3" id="KW-1185">Reference proteome</keyword>
<feature type="region of interest" description="Disordered" evidence="1">
    <location>
        <begin position="63"/>
        <end position="83"/>
    </location>
</feature>
<evidence type="ECO:0000313" key="3">
    <source>
        <dbReference type="Proteomes" id="UP001066276"/>
    </source>
</evidence>
<reference evidence="2" key="1">
    <citation type="journal article" date="2022" name="bioRxiv">
        <title>Sequencing and chromosome-scale assembly of the giantPleurodeles waltlgenome.</title>
        <authorList>
            <person name="Brown T."/>
            <person name="Elewa A."/>
            <person name="Iarovenko S."/>
            <person name="Subramanian E."/>
            <person name="Araus A.J."/>
            <person name="Petzold A."/>
            <person name="Susuki M."/>
            <person name="Suzuki K.-i.T."/>
            <person name="Hayashi T."/>
            <person name="Toyoda A."/>
            <person name="Oliveira C."/>
            <person name="Osipova E."/>
            <person name="Leigh N.D."/>
            <person name="Simon A."/>
            <person name="Yun M.H."/>
        </authorList>
    </citation>
    <scope>NUCLEOTIDE SEQUENCE</scope>
    <source>
        <strain evidence="2">20211129_DDA</strain>
        <tissue evidence="2">Liver</tissue>
    </source>
</reference>
<evidence type="ECO:0000313" key="2">
    <source>
        <dbReference type="EMBL" id="KAJ1133607.1"/>
    </source>
</evidence>
<evidence type="ECO:0000256" key="1">
    <source>
        <dbReference type="SAM" id="MobiDB-lite"/>
    </source>
</evidence>
<proteinExistence type="predicted"/>
<gene>
    <name evidence="2" type="ORF">NDU88_000089</name>
</gene>
<sequence length="83" mass="9057">MQRPQRGKISVSYPAGNRNPSVDSRDGLLGFLRQSAVSSVVPPQLVLVQLMALLELQHQTKAVTRQAQQPQEWDLGPPVAALS</sequence>
<comment type="caution">
    <text evidence="2">The sequence shown here is derived from an EMBL/GenBank/DDBJ whole genome shotgun (WGS) entry which is preliminary data.</text>
</comment>
<name>A0AAV7Q2V3_PLEWA</name>
<feature type="region of interest" description="Disordered" evidence="1">
    <location>
        <begin position="1"/>
        <end position="24"/>
    </location>
</feature>
<protein>
    <submittedName>
        <fullName evidence="2">Uncharacterized protein</fullName>
    </submittedName>
</protein>
<organism evidence="2 3">
    <name type="scientific">Pleurodeles waltl</name>
    <name type="common">Iberian ribbed newt</name>
    <dbReference type="NCBI Taxonomy" id="8319"/>
    <lineage>
        <taxon>Eukaryota</taxon>
        <taxon>Metazoa</taxon>
        <taxon>Chordata</taxon>
        <taxon>Craniata</taxon>
        <taxon>Vertebrata</taxon>
        <taxon>Euteleostomi</taxon>
        <taxon>Amphibia</taxon>
        <taxon>Batrachia</taxon>
        <taxon>Caudata</taxon>
        <taxon>Salamandroidea</taxon>
        <taxon>Salamandridae</taxon>
        <taxon>Pleurodelinae</taxon>
        <taxon>Pleurodeles</taxon>
    </lineage>
</organism>
<dbReference type="EMBL" id="JANPWB010000010">
    <property type="protein sequence ID" value="KAJ1133607.1"/>
    <property type="molecule type" value="Genomic_DNA"/>
</dbReference>